<dbReference type="Proteomes" id="UP000749040">
    <property type="component" value="Unassembled WGS sequence"/>
</dbReference>
<feature type="compositionally biased region" description="Low complexity" evidence="1">
    <location>
        <begin position="48"/>
        <end position="82"/>
    </location>
</feature>
<keyword evidence="3" id="KW-1185">Reference proteome</keyword>
<comment type="caution">
    <text evidence="2">The sequence shown here is derived from an EMBL/GenBank/DDBJ whole genome shotgun (WGS) entry which is preliminary data.</text>
</comment>
<proteinExistence type="predicted"/>
<reference evidence="2 3" key="1">
    <citation type="submission" date="2021-01" db="EMBL/GenBank/DDBJ databases">
        <title>Streptomyces acididurans sp. nov., isolated from a peat swamp forest soil.</title>
        <authorList>
            <person name="Chantavorakit T."/>
            <person name="Duangmal K."/>
        </authorList>
    </citation>
    <scope>NUCLEOTIDE SEQUENCE [LARGE SCALE GENOMIC DNA]</scope>
    <source>
        <strain evidence="2 3">KK5PA1</strain>
    </source>
</reference>
<sequence>MPQSRPAPSPAVPGPGHKGSLRPAVVLPTVALLAGALAVGCSGTHRTGASPSGRPAASAASLTPSSPAGTPAATSSGPTTATDCEQPPPAEVPGAAGALTEAESGTYCLAIGQQLDVFLTAPGGHKPGAPRWTPIATSAPHVLSPRSSGILTAPVGVTPGIFQALDPGTAELTSNVPGTDRTWHATVVIR</sequence>
<evidence type="ECO:0008006" key="4">
    <source>
        <dbReference type="Google" id="ProtNLM"/>
    </source>
</evidence>
<evidence type="ECO:0000313" key="2">
    <source>
        <dbReference type="EMBL" id="MBM9507962.1"/>
    </source>
</evidence>
<feature type="compositionally biased region" description="Pro residues" evidence="1">
    <location>
        <begin position="1"/>
        <end position="13"/>
    </location>
</feature>
<dbReference type="RefSeq" id="WP_205359831.1">
    <property type="nucleotide sequence ID" value="NZ_JADKYB010000015.1"/>
</dbReference>
<evidence type="ECO:0000256" key="1">
    <source>
        <dbReference type="SAM" id="MobiDB-lite"/>
    </source>
</evidence>
<dbReference type="EMBL" id="JADKYB010000015">
    <property type="protein sequence ID" value="MBM9507962.1"/>
    <property type="molecule type" value="Genomic_DNA"/>
</dbReference>
<evidence type="ECO:0000313" key="3">
    <source>
        <dbReference type="Proteomes" id="UP000749040"/>
    </source>
</evidence>
<feature type="region of interest" description="Disordered" evidence="1">
    <location>
        <begin position="42"/>
        <end position="94"/>
    </location>
</feature>
<accession>A0ABS2TX91</accession>
<organism evidence="2 3">
    <name type="scientific">Actinacidiphila acididurans</name>
    <dbReference type="NCBI Taxonomy" id="2784346"/>
    <lineage>
        <taxon>Bacteria</taxon>
        <taxon>Bacillati</taxon>
        <taxon>Actinomycetota</taxon>
        <taxon>Actinomycetes</taxon>
        <taxon>Kitasatosporales</taxon>
        <taxon>Streptomycetaceae</taxon>
        <taxon>Actinacidiphila</taxon>
    </lineage>
</organism>
<feature type="region of interest" description="Disordered" evidence="1">
    <location>
        <begin position="1"/>
        <end position="21"/>
    </location>
</feature>
<name>A0ABS2TX91_9ACTN</name>
<gene>
    <name evidence="2" type="ORF">ITX44_26110</name>
</gene>
<protein>
    <recommendedName>
        <fullName evidence="4">Lipoprotein</fullName>
    </recommendedName>
</protein>